<dbReference type="EMBL" id="BDFE01000017">
    <property type="protein sequence ID" value="GAU09228.1"/>
    <property type="molecule type" value="Genomic_DNA"/>
</dbReference>
<comment type="caution">
    <text evidence="2">The sequence shown here is derived from an EMBL/GenBank/DDBJ whole genome shotgun (WGS) entry which is preliminary data.</text>
</comment>
<dbReference type="SMART" id="SM00471">
    <property type="entry name" value="HDc"/>
    <property type="match status" value="1"/>
</dbReference>
<dbReference type="GO" id="GO:0016787">
    <property type="term" value="F:hydrolase activity"/>
    <property type="evidence" value="ECO:0007669"/>
    <property type="project" value="UniProtKB-KW"/>
</dbReference>
<evidence type="ECO:0000313" key="2">
    <source>
        <dbReference type="EMBL" id="GAU09228.1"/>
    </source>
</evidence>
<sequence length="408" mass="46041">MHKICTEHLQPEMVLAKDVPGADNSTLFAKGRLLSDDDIVMLRDLDLGYVYIASRGKQKDHEDLLRRCDEYTYQFFMYVNPESNLFNELYRLSLSKVLAEASINWNLPCAKDLRATDVEYMRDLFFKGEGVPEDIVRHETSLVSFPDIYFKIKDLLESQDCSASELAKIVSTDIGLSAKILRLVNSSFYNFSSTIDSIDRAISLVGNREVSTLALGVSAINFFKDIPPELIDMRVFWRHSLSCAIYCKLIALVMGHSGERFFTAGLLHDAGRLIIFKNMPYGSVQTLLTARSEMLPLVEAERQVLGYDHTQVGDLLFREWQMPEFLRDIVANHHDPTNAGDPQNAAIVQLADNLANAMAIPSGSTFVLPGMQENDWKLLGLQGSQLQEICNEHDRCIEQVLKAFLTNS</sequence>
<gene>
    <name evidence="2" type="ORF">DPF_1950</name>
</gene>
<organism evidence="2 3">
    <name type="scientific">Desulfoplanes formicivorans</name>
    <dbReference type="NCBI Taxonomy" id="1592317"/>
    <lineage>
        <taxon>Bacteria</taxon>
        <taxon>Pseudomonadati</taxon>
        <taxon>Thermodesulfobacteriota</taxon>
        <taxon>Desulfovibrionia</taxon>
        <taxon>Desulfovibrionales</taxon>
        <taxon>Desulfoplanaceae</taxon>
        <taxon>Desulfoplanes</taxon>
    </lineage>
</organism>
<dbReference type="RefSeq" id="WP_083254623.1">
    <property type="nucleotide sequence ID" value="NZ_BDFE01000017.1"/>
</dbReference>
<dbReference type="Gene3D" id="1.10.3210.10">
    <property type="entry name" value="Hypothetical protein af1432"/>
    <property type="match status" value="1"/>
</dbReference>
<dbReference type="InterPro" id="IPR013976">
    <property type="entry name" value="HDOD"/>
</dbReference>
<dbReference type="InterPro" id="IPR003607">
    <property type="entry name" value="HD/PDEase_dom"/>
</dbReference>
<reference evidence="3" key="1">
    <citation type="submission" date="2016-06" db="EMBL/GenBank/DDBJ databases">
        <title>Draft genome sequence of Desulfoplanes formicivorans strain Pf12B.</title>
        <authorList>
            <person name="Watanabe M."/>
            <person name="Kojima H."/>
            <person name="Fukui M."/>
        </authorList>
    </citation>
    <scope>NUCLEOTIDE SEQUENCE [LARGE SCALE GENOMIC DNA]</scope>
    <source>
        <strain evidence="3">Pf12B</strain>
    </source>
</reference>
<dbReference type="InterPro" id="IPR052340">
    <property type="entry name" value="RNase_Y/CdgJ"/>
</dbReference>
<dbReference type="STRING" id="1592317.DPF_1950"/>
<dbReference type="CDD" id="cd00077">
    <property type="entry name" value="HDc"/>
    <property type="match status" value="1"/>
</dbReference>
<name>A0A194AIS2_9BACT</name>
<proteinExistence type="predicted"/>
<dbReference type="PANTHER" id="PTHR33525">
    <property type="match status" value="1"/>
</dbReference>
<dbReference type="AlphaFoldDB" id="A0A194AIS2"/>
<dbReference type="Proteomes" id="UP000095200">
    <property type="component" value="Unassembled WGS sequence"/>
</dbReference>
<keyword evidence="3" id="KW-1185">Reference proteome</keyword>
<feature type="domain" description="HDOD" evidence="1">
    <location>
        <begin position="142"/>
        <end position="336"/>
    </location>
</feature>
<dbReference type="Pfam" id="PF08668">
    <property type="entry name" value="HDOD"/>
    <property type="match status" value="1"/>
</dbReference>
<dbReference type="PANTHER" id="PTHR33525:SF3">
    <property type="entry name" value="RIBONUCLEASE Y"/>
    <property type="match status" value="1"/>
</dbReference>
<evidence type="ECO:0000313" key="3">
    <source>
        <dbReference type="Proteomes" id="UP000095200"/>
    </source>
</evidence>
<accession>A0A194AIS2</accession>
<dbReference type="OrthoDB" id="9803649at2"/>
<protein>
    <submittedName>
        <fullName evidence="2">Metal-dependent hydrolase</fullName>
    </submittedName>
</protein>
<keyword evidence="2" id="KW-0378">Hydrolase</keyword>
<dbReference type="PROSITE" id="PS51833">
    <property type="entry name" value="HDOD"/>
    <property type="match status" value="1"/>
</dbReference>
<dbReference type="SUPFAM" id="SSF109604">
    <property type="entry name" value="HD-domain/PDEase-like"/>
    <property type="match status" value="1"/>
</dbReference>
<evidence type="ECO:0000259" key="1">
    <source>
        <dbReference type="PROSITE" id="PS51833"/>
    </source>
</evidence>